<reference evidence="2" key="1">
    <citation type="journal article" date="2013" name="Nature">
        <title>Pan genome of the phytoplankton Emiliania underpins its global distribution.</title>
        <authorList>
            <person name="Read B.A."/>
            <person name="Kegel J."/>
            <person name="Klute M.J."/>
            <person name="Kuo A."/>
            <person name="Lefebvre S.C."/>
            <person name="Maumus F."/>
            <person name="Mayer C."/>
            <person name="Miller J."/>
            <person name="Monier A."/>
            <person name="Salamov A."/>
            <person name="Young J."/>
            <person name="Aguilar M."/>
            <person name="Claverie J.M."/>
            <person name="Frickenhaus S."/>
            <person name="Gonzalez K."/>
            <person name="Herman E.K."/>
            <person name="Lin Y.C."/>
            <person name="Napier J."/>
            <person name="Ogata H."/>
            <person name="Sarno A.F."/>
            <person name="Shmutz J."/>
            <person name="Schroeder D."/>
            <person name="de Vargas C."/>
            <person name="Verret F."/>
            <person name="von Dassow P."/>
            <person name="Valentin K."/>
            <person name="Van de Peer Y."/>
            <person name="Wheeler G."/>
            <person name="Dacks J.B."/>
            <person name="Delwiche C.F."/>
            <person name="Dyhrman S.T."/>
            <person name="Glockner G."/>
            <person name="John U."/>
            <person name="Richards T."/>
            <person name="Worden A.Z."/>
            <person name="Zhang X."/>
            <person name="Grigoriev I.V."/>
            <person name="Allen A.E."/>
            <person name="Bidle K."/>
            <person name="Borodovsky M."/>
            <person name="Bowler C."/>
            <person name="Brownlee C."/>
            <person name="Cock J.M."/>
            <person name="Elias M."/>
            <person name="Gladyshev V.N."/>
            <person name="Groth M."/>
            <person name="Guda C."/>
            <person name="Hadaegh A."/>
            <person name="Iglesias-Rodriguez M.D."/>
            <person name="Jenkins J."/>
            <person name="Jones B.M."/>
            <person name="Lawson T."/>
            <person name="Leese F."/>
            <person name="Lindquist E."/>
            <person name="Lobanov A."/>
            <person name="Lomsadze A."/>
            <person name="Malik S.B."/>
            <person name="Marsh M.E."/>
            <person name="Mackinder L."/>
            <person name="Mock T."/>
            <person name="Mueller-Roeber B."/>
            <person name="Pagarete A."/>
            <person name="Parker M."/>
            <person name="Probert I."/>
            <person name="Quesneville H."/>
            <person name="Raines C."/>
            <person name="Rensing S.A."/>
            <person name="Riano-Pachon D.M."/>
            <person name="Richier S."/>
            <person name="Rokitta S."/>
            <person name="Shiraiwa Y."/>
            <person name="Soanes D.M."/>
            <person name="van der Giezen M."/>
            <person name="Wahlund T.M."/>
            <person name="Williams B."/>
            <person name="Wilson W."/>
            <person name="Wolfe G."/>
            <person name="Wurch L.L."/>
        </authorList>
    </citation>
    <scope>NUCLEOTIDE SEQUENCE</scope>
</reference>
<name>A0A0D3JF22_EMIH1</name>
<dbReference type="GeneID" id="17267631"/>
<dbReference type="KEGG" id="ehx:EMIHUDRAFT_240536"/>
<sequence length="237" mass="25174">MRRPAAREEGRAAPSVRRAVAPPLAEPRHAIAIGVAMDACWRGSGRRARPPCRRVASQACPPSRCEPLARETASAACAAGEAVAAFGSLLGIRRVSAVVLPTRCVGWRRETSAVPLRRGALDAVHCATRGRSVRAHPLGRFPALRHAWALRQALDGLRKGGRMGYAEPLHLAACAAGEAAAAFGSLLRIRRVSAVVLPTRCVGWRRETSAVPLRRVGAAVLTRRCVAAVARSTPCVE</sequence>
<accession>A0A0D3JF22</accession>
<dbReference type="PaxDb" id="2903-EOD22107"/>
<organism evidence="1 2">
    <name type="scientific">Emiliania huxleyi (strain CCMP1516)</name>
    <dbReference type="NCBI Taxonomy" id="280463"/>
    <lineage>
        <taxon>Eukaryota</taxon>
        <taxon>Haptista</taxon>
        <taxon>Haptophyta</taxon>
        <taxon>Prymnesiophyceae</taxon>
        <taxon>Isochrysidales</taxon>
        <taxon>Noelaerhabdaceae</taxon>
        <taxon>Emiliania</taxon>
    </lineage>
</organism>
<dbReference type="Proteomes" id="UP000013827">
    <property type="component" value="Unassembled WGS sequence"/>
</dbReference>
<dbReference type="EnsemblProtists" id="EOD22107">
    <property type="protein sequence ID" value="EOD22107"/>
    <property type="gene ID" value="EMIHUDRAFT_240536"/>
</dbReference>
<dbReference type="AlphaFoldDB" id="A0A0D3JF22"/>
<evidence type="ECO:0000313" key="1">
    <source>
        <dbReference type="EnsemblProtists" id="EOD22107"/>
    </source>
</evidence>
<proteinExistence type="predicted"/>
<keyword evidence="2" id="KW-1185">Reference proteome</keyword>
<dbReference type="HOGENOM" id="CLU_1172530_0_0_1"/>
<dbReference type="RefSeq" id="XP_005774536.1">
    <property type="nucleotide sequence ID" value="XM_005774479.1"/>
</dbReference>
<protein>
    <submittedName>
        <fullName evidence="1">Uncharacterized protein</fullName>
    </submittedName>
</protein>
<evidence type="ECO:0000313" key="2">
    <source>
        <dbReference type="Proteomes" id="UP000013827"/>
    </source>
</evidence>
<reference evidence="1" key="2">
    <citation type="submission" date="2024-10" db="UniProtKB">
        <authorList>
            <consortium name="EnsemblProtists"/>
        </authorList>
    </citation>
    <scope>IDENTIFICATION</scope>
</reference>